<protein>
    <submittedName>
        <fullName evidence="1">Uncharacterized protein</fullName>
    </submittedName>
</protein>
<evidence type="ECO:0000313" key="1">
    <source>
        <dbReference type="EMBL" id="UOE75848.1"/>
    </source>
</evidence>
<dbReference type="RefSeq" id="WP_256833275.1">
    <property type="nucleotide sequence ID" value="NZ_CP063414.1"/>
</dbReference>
<dbReference type="EMBL" id="CP063414">
    <property type="protein sequence ID" value="UOE75848.1"/>
    <property type="molecule type" value="Genomic_DNA"/>
</dbReference>
<gene>
    <name evidence="1" type="ORF">IMI45_16380</name>
</gene>
<dbReference type="AlphaFoldDB" id="A0AB38QYT2"/>
<proteinExistence type="predicted"/>
<name>A0AB38QYT2_PARTM</name>
<reference evidence="1" key="1">
    <citation type="submission" date="2020-10" db="EMBL/GenBank/DDBJ databases">
        <authorList>
            <person name="Delgado J.A."/>
            <person name="Gonzalez J.M."/>
        </authorList>
    </citation>
    <scope>NUCLEOTIDE SEQUENCE</scope>
    <source>
        <strain evidence="1">23.6</strain>
    </source>
</reference>
<accession>A0AB38QYT2</accession>
<dbReference type="Proteomes" id="UP001058458">
    <property type="component" value="Chromosome"/>
</dbReference>
<evidence type="ECO:0000313" key="2">
    <source>
        <dbReference type="Proteomes" id="UP001058458"/>
    </source>
</evidence>
<sequence length="53" mass="6489">MKAEDIINEIENMENGERIRTLEMLFHKYFDSRPSRDVIEKEKIREMWGEDSE</sequence>
<organism evidence="1 2">
    <name type="scientific">Parageobacillus thermoglucosidasius</name>
    <name type="common">Geobacillus thermoglucosidasius</name>
    <dbReference type="NCBI Taxonomy" id="1426"/>
    <lineage>
        <taxon>Bacteria</taxon>
        <taxon>Bacillati</taxon>
        <taxon>Bacillota</taxon>
        <taxon>Bacilli</taxon>
        <taxon>Bacillales</taxon>
        <taxon>Anoxybacillaceae</taxon>
        <taxon>Parageobacillus</taxon>
    </lineage>
</organism>